<comment type="caution">
    <text evidence="1">The sequence shown here is derived from an EMBL/GenBank/DDBJ whole genome shotgun (WGS) entry which is preliminary data.</text>
</comment>
<evidence type="ECO:0000313" key="1">
    <source>
        <dbReference type="EMBL" id="GFO62798.1"/>
    </source>
</evidence>
<dbReference type="EMBL" id="BLXY01000001">
    <property type="protein sequence ID" value="GFO62798.1"/>
    <property type="molecule type" value="Genomic_DNA"/>
</dbReference>
<sequence>MGFEPMTATIRVSSGSLYDYVVIGEHPKADNGFDNAYDTIHPGNLNADMGEPYISTVIPQPKWKPAMRELKGDVRSPAKNQQWQLVISSSLAKGTPLTLELQAEGSSLPPALKLILIDKKNIDLRQGEYVFPAPGPGKTTTFFITAEQP</sequence>
<protein>
    <submittedName>
        <fullName evidence="1">Uncharacterized protein</fullName>
    </submittedName>
</protein>
<dbReference type="AlphaFoldDB" id="A0A6V8MRQ5"/>
<proteinExistence type="predicted"/>
<name>A0A6V8MRQ5_9BACT</name>
<gene>
    <name evidence="1" type="ORF">GMPD_07170</name>
</gene>
<accession>A0A6V8MRQ5</accession>
<evidence type="ECO:0000313" key="2">
    <source>
        <dbReference type="Proteomes" id="UP000568888"/>
    </source>
</evidence>
<dbReference type="Proteomes" id="UP000568888">
    <property type="component" value="Unassembled WGS sequence"/>
</dbReference>
<organism evidence="1 2">
    <name type="scientific">Geomonas paludis</name>
    <dbReference type="NCBI Taxonomy" id="2740185"/>
    <lineage>
        <taxon>Bacteria</taxon>
        <taxon>Pseudomonadati</taxon>
        <taxon>Thermodesulfobacteriota</taxon>
        <taxon>Desulfuromonadia</taxon>
        <taxon>Geobacterales</taxon>
        <taxon>Geobacteraceae</taxon>
        <taxon>Geomonas</taxon>
    </lineage>
</organism>
<reference evidence="2" key="1">
    <citation type="submission" date="2020-06" db="EMBL/GenBank/DDBJ databases">
        <title>Draft genomic sequecing of Geomonas sp. Red736.</title>
        <authorList>
            <person name="Itoh H."/>
            <person name="Xu Z.X."/>
            <person name="Ushijima N."/>
            <person name="Masuda Y."/>
            <person name="Shiratori Y."/>
            <person name="Senoo K."/>
        </authorList>
    </citation>
    <scope>NUCLEOTIDE SEQUENCE [LARGE SCALE GENOMIC DNA]</scope>
    <source>
        <strain evidence="2">Red736</strain>
    </source>
</reference>